<evidence type="ECO:0000313" key="2">
    <source>
        <dbReference type="Proteomes" id="UP000094463"/>
    </source>
</evidence>
<gene>
    <name evidence="1" type="ORF">BBEV_0248</name>
</gene>
<dbReference type="EMBL" id="CP012502">
    <property type="protein sequence ID" value="AOM81642.1"/>
    <property type="molecule type" value="Genomic_DNA"/>
</dbReference>
<accession>A0A1D7QRL6</accession>
<protein>
    <submittedName>
        <fullName evidence="1">Uncharacterized protein</fullName>
    </submittedName>
</protein>
<keyword evidence="2" id="KW-1185">Reference proteome</keyword>
<name>A0A1D7QRL6_9BACI</name>
<reference evidence="1 2" key="1">
    <citation type="submission" date="2015-08" db="EMBL/GenBank/DDBJ databases">
        <title>The complete genome sequence of Bacillus beveridgei MLTeJB.</title>
        <authorList>
            <person name="Hanson T.E."/>
            <person name="Mesa C."/>
            <person name="Basesman S.M."/>
            <person name="Oremland R.S."/>
        </authorList>
    </citation>
    <scope>NUCLEOTIDE SEQUENCE [LARGE SCALE GENOMIC DNA]</scope>
    <source>
        <strain evidence="1 2">MLTeJB</strain>
    </source>
</reference>
<dbReference type="Proteomes" id="UP000094463">
    <property type="component" value="Chromosome"/>
</dbReference>
<dbReference type="RefSeq" id="WP_157100889.1">
    <property type="nucleotide sequence ID" value="NZ_CP012502.1"/>
</dbReference>
<dbReference type="AlphaFoldDB" id="A0A1D7QRL6"/>
<dbReference type="KEGG" id="bbev:BBEV_0248"/>
<proteinExistence type="predicted"/>
<evidence type="ECO:0000313" key="1">
    <source>
        <dbReference type="EMBL" id="AOM81642.1"/>
    </source>
</evidence>
<sequence>MADQQVKCAFEAAMFVSDPIHRPGHHGPVLSVQADMVSGWGIIGCVAYFNELVDLIELYSFKRDVPVDEETADFLSG</sequence>
<organism evidence="1 2">
    <name type="scientific">Salisediminibacterium beveridgei</name>
    <dbReference type="NCBI Taxonomy" id="632773"/>
    <lineage>
        <taxon>Bacteria</taxon>
        <taxon>Bacillati</taxon>
        <taxon>Bacillota</taxon>
        <taxon>Bacilli</taxon>
        <taxon>Bacillales</taxon>
        <taxon>Bacillaceae</taxon>
        <taxon>Salisediminibacterium</taxon>
    </lineage>
</organism>